<feature type="binding site" evidence="4">
    <location>
        <position position="83"/>
    </location>
    <ligand>
        <name>substrate</name>
    </ligand>
</feature>
<organism evidence="6 7">
    <name type="scientific">Rhodomicrobium vannielii (strain ATCC 17100 / DSM 162 / LMG 4299 / NCIMB 10020 / ATH 3.1.1)</name>
    <dbReference type="NCBI Taxonomy" id="648757"/>
    <lineage>
        <taxon>Bacteria</taxon>
        <taxon>Pseudomonadati</taxon>
        <taxon>Pseudomonadota</taxon>
        <taxon>Alphaproteobacteria</taxon>
        <taxon>Hyphomicrobiales</taxon>
        <taxon>Hyphomicrobiaceae</taxon>
        <taxon>Rhodomicrobium</taxon>
    </lineage>
</organism>
<feature type="binding site" evidence="4">
    <location>
        <begin position="31"/>
        <end position="35"/>
    </location>
    <ligand>
        <name>ATP</name>
        <dbReference type="ChEBI" id="CHEBI:30616"/>
    </ligand>
</feature>
<dbReference type="GO" id="GO:0046872">
    <property type="term" value="F:metal ion binding"/>
    <property type="evidence" value="ECO:0007669"/>
    <property type="project" value="UniProtKB-KW"/>
</dbReference>
<dbReference type="GO" id="GO:0030272">
    <property type="term" value="F:5-formyltetrahydrofolate cyclo-ligase activity"/>
    <property type="evidence" value="ECO:0007669"/>
    <property type="project" value="UniProtKB-EC"/>
</dbReference>
<dbReference type="PANTHER" id="PTHR23407:SF1">
    <property type="entry name" value="5-FORMYLTETRAHYDROFOLATE CYCLO-LIGASE"/>
    <property type="match status" value="1"/>
</dbReference>
<dbReference type="eggNOG" id="COG0212">
    <property type="taxonomic scope" value="Bacteria"/>
</dbReference>
<comment type="catalytic activity">
    <reaction evidence="5">
        <text>(6S)-5-formyl-5,6,7,8-tetrahydrofolate + ATP = (6R)-5,10-methenyltetrahydrofolate + ADP + phosphate</text>
        <dbReference type="Rhea" id="RHEA:10488"/>
        <dbReference type="ChEBI" id="CHEBI:30616"/>
        <dbReference type="ChEBI" id="CHEBI:43474"/>
        <dbReference type="ChEBI" id="CHEBI:57455"/>
        <dbReference type="ChEBI" id="CHEBI:57457"/>
        <dbReference type="ChEBI" id="CHEBI:456216"/>
        <dbReference type="EC" id="6.3.3.2"/>
    </reaction>
</comment>
<dbReference type="InterPro" id="IPR037171">
    <property type="entry name" value="NagB/RpiA_transferase-like"/>
</dbReference>
<proteinExistence type="inferred from homology"/>
<dbReference type="GO" id="GO:0035999">
    <property type="term" value="P:tetrahydrofolate interconversion"/>
    <property type="evidence" value="ECO:0007669"/>
    <property type="project" value="TreeGrafter"/>
</dbReference>
<accession>E3I7Y6</accession>
<dbReference type="SUPFAM" id="SSF100950">
    <property type="entry name" value="NagB/RpiA/CoA transferase-like"/>
    <property type="match status" value="1"/>
</dbReference>
<reference evidence="7" key="1">
    <citation type="journal article" date="2011" name="J. Bacteriol.">
        <title>Genome sequences of eight morphologically diverse alphaproteobacteria.</title>
        <authorList>
            <consortium name="US DOE Joint Genome Institute"/>
            <person name="Brown P.J."/>
            <person name="Kysela D.T."/>
            <person name="Buechlein A."/>
            <person name="Hemmerich C."/>
            <person name="Brun Y.V."/>
        </authorList>
    </citation>
    <scope>NUCLEOTIDE SEQUENCE [LARGE SCALE GENOMIC DNA]</scope>
    <source>
        <strain evidence="7">ATCC 17100 / ATH 3.1.1 / DSM 162 / LMG 4299</strain>
    </source>
</reference>
<evidence type="ECO:0000256" key="1">
    <source>
        <dbReference type="ARBA" id="ARBA00010638"/>
    </source>
</evidence>
<dbReference type="Pfam" id="PF01812">
    <property type="entry name" value="5-FTHF_cyc-lig"/>
    <property type="match status" value="1"/>
</dbReference>
<evidence type="ECO:0000256" key="5">
    <source>
        <dbReference type="RuleBase" id="RU361279"/>
    </source>
</evidence>
<evidence type="ECO:0000313" key="7">
    <source>
        <dbReference type="Proteomes" id="UP000001399"/>
    </source>
</evidence>
<dbReference type="PIRSF" id="PIRSF006806">
    <property type="entry name" value="FTHF_cligase"/>
    <property type="match status" value="1"/>
</dbReference>
<keyword evidence="7" id="KW-1185">Reference proteome</keyword>
<evidence type="ECO:0000313" key="6">
    <source>
        <dbReference type="EMBL" id="ADP70840.1"/>
    </source>
</evidence>
<gene>
    <name evidence="6" type="ordered locus">Rvan_1588</name>
</gene>
<dbReference type="EMBL" id="CP002292">
    <property type="protein sequence ID" value="ADP70840.1"/>
    <property type="molecule type" value="Genomic_DNA"/>
</dbReference>
<dbReference type="PANTHER" id="PTHR23407">
    <property type="entry name" value="ATPASE INHIBITOR/5-FORMYLTETRAHYDROFOLATE CYCLO-LIGASE"/>
    <property type="match status" value="1"/>
</dbReference>
<dbReference type="EC" id="6.3.3.2" evidence="5"/>
<keyword evidence="3 4" id="KW-0067">ATP-binding</keyword>
<dbReference type="KEGG" id="rva:Rvan_1588"/>
<dbReference type="InterPro" id="IPR002698">
    <property type="entry name" value="FTHF_cligase"/>
</dbReference>
<feature type="binding site" evidence="4">
    <location>
        <begin position="157"/>
        <end position="165"/>
    </location>
    <ligand>
        <name>ATP</name>
        <dbReference type="ChEBI" id="CHEBI:30616"/>
    </ligand>
</feature>
<dbReference type="AlphaFoldDB" id="E3I7Y6"/>
<protein>
    <recommendedName>
        <fullName evidence="5">5-formyltetrahydrofolate cyclo-ligase</fullName>
        <ecNumber evidence="5">6.3.3.2</ecNumber>
    </recommendedName>
</protein>
<dbReference type="STRING" id="648757.Rvan_1588"/>
<comment type="similarity">
    <text evidence="1 5">Belongs to the 5-formyltetrahydrofolate cyclo-ligase family.</text>
</comment>
<keyword evidence="5" id="KW-0460">Magnesium</keyword>
<name>E3I7Y6_RHOVT</name>
<dbReference type="Gene3D" id="3.40.50.10420">
    <property type="entry name" value="NagB/RpiA/CoA transferase-like"/>
    <property type="match status" value="1"/>
</dbReference>
<evidence type="ECO:0000256" key="3">
    <source>
        <dbReference type="ARBA" id="ARBA00022840"/>
    </source>
</evidence>
<comment type="cofactor">
    <cofactor evidence="5">
        <name>Mg(2+)</name>
        <dbReference type="ChEBI" id="CHEBI:18420"/>
    </cofactor>
</comment>
<keyword evidence="2 4" id="KW-0547">Nucleotide-binding</keyword>
<dbReference type="HOGENOM" id="CLU_066245_0_1_5"/>
<evidence type="ECO:0000256" key="4">
    <source>
        <dbReference type="PIRSR" id="PIRSR006806-1"/>
    </source>
</evidence>
<dbReference type="GO" id="GO:0009396">
    <property type="term" value="P:folic acid-containing compound biosynthetic process"/>
    <property type="evidence" value="ECO:0007669"/>
    <property type="project" value="TreeGrafter"/>
</dbReference>
<keyword evidence="6" id="KW-0436">Ligase</keyword>
<keyword evidence="5" id="KW-0479">Metal-binding</keyword>
<dbReference type="NCBIfam" id="TIGR02727">
    <property type="entry name" value="MTHFS_bact"/>
    <property type="match status" value="1"/>
</dbReference>
<dbReference type="Proteomes" id="UP000001399">
    <property type="component" value="Chromosome"/>
</dbReference>
<sequence length="217" mass="24083">MPRRPSRLHYSRPVFVLTEATHDLDAVSGLKVRLREEASARRSEAWTRAGESAAKAVAEAGLRLAANLDGEQIIAGYHPFRYELDVVPLLAALQAKRYPVALPRSHPERRLTFHAWTAGAPLERRKLGMLEPPETAEELHPSVLFVPLLAFDARGNRLGYGAGFYDVALSTMRAERRVLAVGVAFDEQEFPAIPAEPLDQPLDMVLTPTRLLTREAS</sequence>
<dbReference type="InterPro" id="IPR024185">
    <property type="entry name" value="FTHF_cligase-like_sf"/>
</dbReference>
<dbReference type="GO" id="GO:0005524">
    <property type="term" value="F:ATP binding"/>
    <property type="evidence" value="ECO:0007669"/>
    <property type="project" value="UniProtKB-KW"/>
</dbReference>
<evidence type="ECO:0000256" key="2">
    <source>
        <dbReference type="ARBA" id="ARBA00022741"/>
    </source>
</evidence>